<sequence length="74" mass="8235">MLSVYTLAMETSWDFIDRSMPSAWEFDPISSTTTYVGCNIYHTSKRLWFGSRTIIALAAVSSKGCDKACLGEDT</sequence>
<organism evidence="1 2">
    <name type="scientific">Trifolium medium</name>
    <dbReference type="NCBI Taxonomy" id="97028"/>
    <lineage>
        <taxon>Eukaryota</taxon>
        <taxon>Viridiplantae</taxon>
        <taxon>Streptophyta</taxon>
        <taxon>Embryophyta</taxon>
        <taxon>Tracheophyta</taxon>
        <taxon>Spermatophyta</taxon>
        <taxon>Magnoliopsida</taxon>
        <taxon>eudicotyledons</taxon>
        <taxon>Gunneridae</taxon>
        <taxon>Pentapetalae</taxon>
        <taxon>rosids</taxon>
        <taxon>fabids</taxon>
        <taxon>Fabales</taxon>
        <taxon>Fabaceae</taxon>
        <taxon>Papilionoideae</taxon>
        <taxon>50 kb inversion clade</taxon>
        <taxon>NPAAA clade</taxon>
        <taxon>Hologalegina</taxon>
        <taxon>IRL clade</taxon>
        <taxon>Trifolieae</taxon>
        <taxon>Trifolium</taxon>
    </lineage>
</organism>
<evidence type="ECO:0000313" key="2">
    <source>
        <dbReference type="Proteomes" id="UP000265520"/>
    </source>
</evidence>
<dbReference type="EMBL" id="LXQA010260824">
    <property type="protein sequence ID" value="MCI38865.1"/>
    <property type="molecule type" value="Genomic_DNA"/>
</dbReference>
<name>A0A392RTD7_9FABA</name>
<evidence type="ECO:0000313" key="1">
    <source>
        <dbReference type="EMBL" id="MCI38865.1"/>
    </source>
</evidence>
<proteinExistence type="predicted"/>
<comment type="caution">
    <text evidence="1">The sequence shown here is derived from an EMBL/GenBank/DDBJ whole genome shotgun (WGS) entry which is preliminary data.</text>
</comment>
<keyword evidence="2" id="KW-1185">Reference proteome</keyword>
<feature type="non-terminal residue" evidence="1">
    <location>
        <position position="74"/>
    </location>
</feature>
<reference evidence="1 2" key="1">
    <citation type="journal article" date="2018" name="Front. Plant Sci.">
        <title>Red Clover (Trifolium pratense) and Zigzag Clover (T. medium) - A Picture of Genomic Similarities and Differences.</title>
        <authorList>
            <person name="Dluhosova J."/>
            <person name="Istvanek J."/>
            <person name="Nedelnik J."/>
            <person name="Repkova J."/>
        </authorList>
    </citation>
    <scope>NUCLEOTIDE SEQUENCE [LARGE SCALE GENOMIC DNA]</scope>
    <source>
        <strain evidence="2">cv. 10/8</strain>
        <tissue evidence="1">Leaf</tissue>
    </source>
</reference>
<accession>A0A392RTD7</accession>
<dbReference type="Proteomes" id="UP000265520">
    <property type="component" value="Unassembled WGS sequence"/>
</dbReference>
<protein>
    <submittedName>
        <fullName evidence="1">Uncharacterized protein</fullName>
    </submittedName>
</protein>
<dbReference type="AlphaFoldDB" id="A0A392RTD7"/>